<proteinExistence type="predicted"/>
<protein>
    <submittedName>
        <fullName evidence="2">Uncharacterized protein</fullName>
    </submittedName>
</protein>
<organism evidence="2 3">
    <name type="scientific">Parasaccharibacter apium</name>
    <dbReference type="NCBI Taxonomy" id="1510841"/>
    <lineage>
        <taxon>Bacteria</taxon>
        <taxon>Pseudomonadati</taxon>
        <taxon>Pseudomonadota</taxon>
        <taxon>Alphaproteobacteria</taxon>
        <taxon>Acetobacterales</taxon>
        <taxon>Acetobacteraceae</taxon>
        <taxon>Parasaccharibacter</taxon>
    </lineage>
</organism>
<evidence type="ECO:0000313" key="3">
    <source>
        <dbReference type="Proteomes" id="UP000027590"/>
    </source>
</evidence>
<gene>
    <name evidence="2" type="ORF">SACS_0240</name>
</gene>
<reference evidence="2 3" key="2">
    <citation type="journal article" date="2014" name="PLoS ONE">
        <title>Evolution of mitochondria reconstructed from the energy metabolism of living bacteria.</title>
        <authorList>
            <person name="Degli Esposti M."/>
            <person name="Chouaia B."/>
            <person name="Comandatore F."/>
            <person name="Crotti E."/>
            <person name="Sassera D."/>
            <person name="Lievens P.M."/>
            <person name="Daffonchio D."/>
            <person name="Bandi C."/>
        </authorList>
    </citation>
    <scope>NUCLEOTIDE SEQUENCE [LARGE SCALE GENOMIC DNA]</scope>
    <source>
        <strain evidence="3">AM169</strain>
    </source>
</reference>
<evidence type="ECO:0000256" key="1">
    <source>
        <dbReference type="SAM" id="MobiDB-lite"/>
    </source>
</evidence>
<feature type="region of interest" description="Disordered" evidence="1">
    <location>
        <begin position="1"/>
        <end position="38"/>
    </location>
</feature>
<reference evidence="2 3" key="1">
    <citation type="journal article" date="2014" name="Genome Biol. Evol.">
        <title>Acetic acid bacteria genomes reveal functional traits for adaptation to life in insect guts.</title>
        <authorList>
            <person name="Chouaia B."/>
            <person name="Gaiarsa S."/>
            <person name="Crotti E."/>
            <person name="Comandatore F."/>
            <person name="Degli Esposti M."/>
            <person name="Ricci I."/>
            <person name="Alma A."/>
            <person name="Favia G."/>
            <person name="Bandi C."/>
            <person name="Daffonchio D."/>
        </authorList>
    </citation>
    <scope>NUCLEOTIDE SEQUENCE [LARGE SCALE GENOMIC DNA]</scope>
    <source>
        <strain evidence="3">AM169</strain>
    </source>
</reference>
<name>A0A7U7G4I1_9PROT</name>
<sequence>MAGQGFHGRIETLGHDIFPSSLVKPRHHATEGQTSDTA</sequence>
<dbReference type="AlphaFoldDB" id="A0A7U7G4I1"/>
<dbReference type="Proteomes" id="UP000027590">
    <property type="component" value="Unassembled WGS sequence"/>
</dbReference>
<evidence type="ECO:0000313" key="2">
    <source>
        <dbReference type="EMBL" id="CDG32978.1"/>
    </source>
</evidence>
<comment type="caution">
    <text evidence="2">The sequence shown here is derived from an EMBL/GenBank/DDBJ whole genome shotgun (WGS) entry which is preliminary data.</text>
</comment>
<dbReference type="EMBL" id="CBLY010000002">
    <property type="protein sequence ID" value="CDG32978.1"/>
    <property type="molecule type" value="Genomic_DNA"/>
</dbReference>
<accession>A0A7U7G4I1</accession>